<feature type="domain" description="RagB/SusD" evidence="6">
    <location>
        <begin position="332"/>
        <end position="432"/>
    </location>
</feature>
<dbReference type="RefSeq" id="WP_210354825.1">
    <property type="nucleotide sequence ID" value="NZ_JAEQMU010000002.1"/>
</dbReference>
<dbReference type="Pfam" id="PF07980">
    <property type="entry name" value="SusD_RagB"/>
    <property type="match status" value="1"/>
</dbReference>
<evidence type="ECO:0000313" key="9">
    <source>
        <dbReference type="Proteomes" id="UP001597440"/>
    </source>
</evidence>
<protein>
    <submittedName>
        <fullName evidence="8">RagB/SusD family nutrient uptake outer membrane protein</fullName>
    </submittedName>
</protein>
<reference evidence="9" key="1">
    <citation type="journal article" date="2019" name="Int. J. Syst. Evol. Microbiol.">
        <title>The Global Catalogue of Microorganisms (GCM) 10K type strain sequencing project: providing services to taxonomists for standard genome sequencing and annotation.</title>
        <authorList>
            <consortium name="The Broad Institute Genomics Platform"/>
            <consortium name="The Broad Institute Genome Sequencing Center for Infectious Disease"/>
            <person name="Wu L."/>
            <person name="Ma J."/>
        </authorList>
    </citation>
    <scope>NUCLEOTIDE SEQUENCE [LARGE SCALE GENOMIC DNA]</scope>
    <source>
        <strain evidence="9">KCTC 52298</strain>
    </source>
</reference>
<feature type="domain" description="SusD-like N-terminal" evidence="7">
    <location>
        <begin position="23"/>
        <end position="223"/>
    </location>
</feature>
<dbReference type="InterPro" id="IPR033985">
    <property type="entry name" value="SusD-like_N"/>
</dbReference>
<accession>A0ABW5L6D2</accession>
<evidence type="ECO:0000256" key="2">
    <source>
        <dbReference type="ARBA" id="ARBA00006275"/>
    </source>
</evidence>
<evidence type="ECO:0000313" key="8">
    <source>
        <dbReference type="EMBL" id="MFD2556766.1"/>
    </source>
</evidence>
<dbReference type="EMBL" id="JBHULD010000025">
    <property type="protein sequence ID" value="MFD2556766.1"/>
    <property type="molecule type" value="Genomic_DNA"/>
</dbReference>
<keyword evidence="9" id="KW-1185">Reference proteome</keyword>
<evidence type="ECO:0000256" key="5">
    <source>
        <dbReference type="ARBA" id="ARBA00023237"/>
    </source>
</evidence>
<dbReference type="Pfam" id="PF14322">
    <property type="entry name" value="SusD-like_3"/>
    <property type="match status" value="1"/>
</dbReference>
<comment type="similarity">
    <text evidence="2">Belongs to the SusD family.</text>
</comment>
<keyword evidence="4" id="KW-0472">Membrane</keyword>
<evidence type="ECO:0000256" key="4">
    <source>
        <dbReference type="ARBA" id="ARBA00023136"/>
    </source>
</evidence>
<proteinExistence type="inferred from homology"/>
<dbReference type="SUPFAM" id="SSF48452">
    <property type="entry name" value="TPR-like"/>
    <property type="match status" value="1"/>
</dbReference>
<dbReference type="Proteomes" id="UP001597440">
    <property type="component" value="Unassembled WGS sequence"/>
</dbReference>
<dbReference type="InterPro" id="IPR011990">
    <property type="entry name" value="TPR-like_helical_dom_sf"/>
</dbReference>
<comment type="subcellular location">
    <subcellularLocation>
        <location evidence="1">Cell outer membrane</location>
    </subcellularLocation>
</comment>
<dbReference type="PROSITE" id="PS51257">
    <property type="entry name" value="PROKAR_LIPOPROTEIN"/>
    <property type="match status" value="1"/>
</dbReference>
<dbReference type="InterPro" id="IPR012944">
    <property type="entry name" value="SusD_RagB_dom"/>
</dbReference>
<sequence length="452" mass="51646">MKLSYIIIAGLLLTMGATSCRKYVEVEQYNRRELKYTTDYQYLLNDFNLFGQAFSIPVISSDDIVITMEARQNTTADDVFWPFTWADQYFADGLKDATWDDLYKQIYTANTVIEGVMNSENGSDKEKKAIFAEAKLQRAYAYFILVNLYGEIYNPATAASSIGVPLLTTPDLYASLDRASLETVYGQIVTDLTEAATGLPIVASNNRHPNVGTSHAMLAMVYLQMREFDKAFEQADRALSYHDQLFDLRELALGNVTLPFLIANPETFLSKKNKRTYMEQLNPSTLSKFAENDLRFTKLIQNLQFQQNVPADAKGLVKWYNGDGVEVGPTVADMLLIKAEVYARNGDAQKSMDQVNILRKKRFLVEDYTDLVATSSDNALDLVIEERQREFIGTGKRWFDMRRFNLDVRLAKEYSRTFRNVEHKLDVNSNKFVYPVADYYLNFNPEIGQSPR</sequence>
<organism evidence="8 9">
    <name type="scientific">Sphingobacterium tabacisoli</name>
    <dbReference type="NCBI Taxonomy" id="2044855"/>
    <lineage>
        <taxon>Bacteria</taxon>
        <taxon>Pseudomonadati</taxon>
        <taxon>Bacteroidota</taxon>
        <taxon>Sphingobacteriia</taxon>
        <taxon>Sphingobacteriales</taxon>
        <taxon>Sphingobacteriaceae</taxon>
        <taxon>Sphingobacterium</taxon>
    </lineage>
</organism>
<dbReference type="Gene3D" id="1.25.40.390">
    <property type="match status" value="2"/>
</dbReference>
<gene>
    <name evidence="8" type="ORF">ACFSQW_20425</name>
</gene>
<keyword evidence="3" id="KW-0732">Signal</keyword>
<evidence type="ECO:0000256" key="3">
    <source>
        <dbReference type="ARBA" id="ARBA00022729"/>
    </source>
</evidence>
<evidence type="ECO:0000259" key="6">
    <source>
        <dbReference type="Pfam" id="PF07980"/>
    </source>
</evidence>
<evidence type="ECO:0000259" key="7">
    <source>
        <dbReference type="Pfam" id="PF14322"/>
    </source>
</evidence>
<evidence type="ECO:0000256" key="1">
    <source>
        <dbReference type="ARBA" id="ARBA00004442"/>
    </source>
</evidence>
<keyword evidence="5" id="KW-0998">Cell outer membrane</keyword>
<name>A0ABW5L6D2_9SPHI</name>
<comment type="caution">
    <text evidence="8">The sequence shown here is derived from an EMBL/GenBank/DDBJ whole genome shotgun (WGS) entry which is preliminary data.</text>
</comment>